<feature type="transmembrane region" description="Helical" evidence="5">
    <location>
        <begin position="91"/>
        <end position="112"/>
    </location>
</feature>
<dbReference type="SUPFAM" id="SSF81324">
    <property type="entry name" value="Voltage-gated potassium channels"/>
    <property type="match status" value="1"/>
</dbReference>
<evidence type="ECO:0000256" key="3">
    <source>
        <dbReference type="ARBA" id="ARBA00022989"/>
    </source>
</evidence>
<feature type="transmembrane region" description="Helical" evidence="5">
    <location>
        <begin position="59"/>
        <end position="79"/>
    </location>
</feature>
<keyword evidence="4 5" id="KW-0472">Membrane</keyword>
<name>A0ABP0SCW2_9DINO</name>
<gene>
    <name evidence="7" type="ORF">CCMP2556_LOCUS51244</name>
</gene>
<evidence type="ECO:0000313" key="7">
    <source>
        <dbReference type="EMBL" id="CAK9110207.1"/>
    </source>
</evidence>
<evidence type="ECO:0000259" key="6">
    <source>
        <dbReference type="Pfam" id="PF00520"/>
    </source>
</evidence>
<protein>
    <recommendedName>
        <fullName evidence="6">Ion transport domain-containing protein</fullName>
    </recommendedName>
</protein>
<dbReference type="Gene3D" id="1.20.120.350">
    <property type="entry name" value="Voltage-gated potassium channels. Chain C"/>
    <property type="match status" value="1"/>
</dbReference>
<dbReference type="InterPro" id="IPR043203">
    <property type="entry name" value="VGCC_Ca_Na"/>
</dbReference>
<organism evidence="7 8">
    <name type="scientific">Durusdinium trenchii</name>
    <dbReference type="NCBI Taxonomy" id="1381693"/>
    <lineage>
        <taxon>Eukaryota</taxon>
        <taxon>Sar</taxon>
        <taxon>Alveolata</taxon>
        <taxon>Dinophyceae</taxon>
        <taxon>Suessiales</taxon>
        <taxon>Symbiodiniaceae</taxon>
        <taxon>Durusdinium</taxon>
    </lineage>
</organism>
<keyword evidence="8" id="KW-1185">Reference proteome</keyword>
<dbReference type="InterPro" id="IPR027359">
    <property type="entry name" value="Volt_channel_dom_sf"/>
</dbReference>
<dbReference type="Proteomes" id="UP001642484">
    <property type="component" value="Unassembled WGS sequence"/>
</dbReference>
<evidence type="ECO:0000256" key="4">
    <source>
        <dbReference type="ARBA" id="ARBA00023136"/>
    </source>
</evidence>
<comment type="subcellular location">
    <subcellularLocation>
        <location evidence="1">Membrane</location>
        <topology evidence="1">Multi-pass membrane protein</topology>
    </subcellularLocation>
</comment>
<reference evidence="7 8" key="1">
    <citation type="submission" date="2024-02" db="EMBL/GenBank/DDBJ databases">
        <authorList>
            <person name="Chen Y."/>
            <person name="Shah S."/>
            <person name="Dougan E. K."/>
            <person name="Thang M."/>
            <person name="Chan C."/>
        </authorList>
    </citation>
    <scope>NUCLEOTIDE SEQUENCE [LARGE SCALE GENOMIC DNA]</scope>
</reference>
<evidence type="ECO:0000256" key="5">
    <source>
        <dbReference type="SAM" id="Phobius"/>
    </source>
</evidence>
<evidence type="ECO:0000256" key="2">
    <source>
        <dbReference type="ARBA" id="ARBA00022692"/>
    </source>
</evidence>
<feature type="domain" description="Ion transport" evidence="6">
    <location>
        <begin position="57"/>
        <end position="255"/>
    </location>
</feature>
<dbReference type="PANTHER" id="PTHR10037">
    <property type="entry name" value="VOLTAGE-GATED CATION CHANNEL CALCIUM AND SODIUM"/>
    <property type="match status" value="1"/>
</dbReference>
<feature type="transmembrane region" description="Helical" evidence="5">
    <location>
        <begin position="201"/>
        <end position="220"/>
    </location>
</feature>
<keyword evidence="2 5" id="KW-0812">Transmembrane</keyword>
<sequence length="263" mass="29638">MVWFPPKGLHSIKISASVLRCVFDLDLPSFHWAGTILDDTGPSRAPVPLQAVSSWQFEAFFAVVIATNSLFIGLSIEWEAQERTFTLPTELFVIQITYTLLFLAEVCLKLLAFGARDFFCSSGWAWNCFDLAIVMSAVFECTVEFVAHDPHLSAGSSSNLRILRILRMTRLTRIFRVIRVVRFFRSLRTLVFSIVNTLKSLFWAMLLLAMIMYVFGILFTDISNNHIIESGTPEAGAGNQTTSLETCQKMPMCMLGPHLSLHK</sequence>
<dbReference type="Pfam" id="PF00520">
    <property type="entry name" value="Ion_trans"/>
    <property type="match status" value="1"/>
</dbReference>
<dbReference type="InterPro" id="IPR005821">
    <property type="entry name" value="Ion_trans_dom"/>
</dbReference>
<dbReference type="EMBL" id="CAXAMN010027350">
    <property type="protein sequence ID" value="CAK9110207.1"/>
    <property type="molecule type" value="Genomic_DNA"/>
</dbReference>
<evidence type="ECO:0000256" key="1">
    <source>
        <dbReference type="ARBA" id="ARBA00004141"/>
    </source>
</evidence>
<evidence type="ECO:0000313" key="8">
    <source>
        <dbReference type="Proteomes" id="UP001642484"/>
    </source>
</evidence>
<keyword evidence="3 5" id="KW-1133">Transmembrane helix</keyword>
<proteinExistence type="predicted"/>
<dbReference type="PANTHER" id="PTHR10037:SF230">
    <property type="entry name" value="CA[2+]-CHANNEL PROTEIN ALPHA[[1]] SUBUNIT T, ISOFORM F"/>
    <property type="match status" value="1"/>
</dbReference>
<accession>A0ABP0SCW2</accession>
<comment type="caution">
    <text evidence="7">The sequence shown here is derived from an EMBL/GenBank/DDBJ whole genome shotgun (WGS) entry which is preliminary data.</text>
</comment>